<evidence type="ECO:0000313" key="4">
    <source>
        <dbReference type="Proteomes" id="UP000076927"/>
    </source>
</evidence>
<protein>
    <submittedName>
        <fullName evidence="3">Cytochrome C oxidase subunit II</fullName>
    </submittedName>
</protein>
<accession>A0A172TMS3</accession>
<dbReference type="OrthoDB" id="279535at2"/>
<keyword evidence="4" id="KW-1185">Reference proteome</keyword>
<dbReference type="Gene3D" id="2.60.40.420">
    <property type="entry name" value="Cupredoxins - blue copper proteins"/>
    <property type="match status" value="1"/>
</dbReference>
<dbReference type="InterPro" id="IPR028096">
    <property type="entry name" value="EfeO_Cupredoxin"/>
</dbReference>
<evidence type="ECO:0000259" key="2">
    <source>
        <dbReference type="Pfam" id="PF13473"/>
    </source>
</evidence>
<dbReference type="EMBL" id="CP011388">
    <property type="protein sequence ID" value="ANE48341.1"/>
    <property type="molecule type" value="Genomic_DNA"/>
</dbReference>
<dbReference type="RefSeq" id="WP_068610071.1">
    <property type="nucleotide sequence ID" value="NZ_CP011388.1"/>
</dbReference>
<dbReference type="InterPro" id="IPR008972">
    <property type="entry name" value="Cupredoxin"/>
</dbReference>
<feature type="chain" id="PRO_5008000905" evidence="1">
    <location>
        <begin position="29"/>
        <end position="124"/>
    </location>
</feature>
<dbReference type="SUPFAM" id="SSF49503">
    <property type="entry name" value="Cupredoxins"/>
    <property type="match status" value="1"/>
</dbReference>
<dbReference type="Pfam" id="PF13473">
    <property type="entry name" value="Cupredoxin_1"/>
    <property type="match status" value="1"/>
</dbReference>
<feature type="domain" description="EfeO-type cupredoxin-like" evidence="2">
    <location>
        <begin position="19"/>
        <end position="123"/>
    </location>
</feature>
<dbReference type="Proteomes" id="UP000076927">
    <property type="component" value="Chromosome"/>
</dbReference>
<feature type="signal peptide" evidence="1">
    <location>
        <begin position="1"/>
        <end position="28"/>
    </location>
</feature>
<evidence type="ECO:0000313" key="3">
    <source>
        <dbReference type="EMBL" id="ANE48341.1"/>
    </source>
</evidence>
<gene>
    <name evidence="3" type="ORF">SY83_20955</name>
</gene>
<dbReference type="STRING" id="1178515.SY83_20955"/>
<dbReference type="PATRIC" id="fig|1178515.4.peg.4246"/>
<organism evidence="3 4">
    <name type="scientific">Paenibacillus swuensis</name>
    <dbReference type="NCBI Taxonomy" id="1178515"/>
    <lineage>
        <taxon>Bacteria</taxon>
        <taxon>Bacillati</taxon>
        <taxon>Bacillota</taxon>
        <taxon>Bacilli</taxon>
        <taxon>Bacillales</taxon>
        <taxon>Paenibacillaceae</taxon>
        <taxon>Paenibacillus</taxon>
    </lineage>
</organism>
<keyword evidence="1" id="KW-0732">Signal</keyword>
<proteinExistence type="predicted"/>
<dbReference type="AlphaFoldDB" id="A0A172TMS3"/>
<name>A0A172TMS3_9BACL</name>
<sequence length="124" mass="13682">MHKWVMATLCSALVVLSLVLMTVGLPKAEEAESPEEAANTLKIVASNFKFDQQEYKVKAGETKTVKLQNKLGKHGVEIQGLDVKLDENNPEKEVTFDKPGTYELVCSVMCGEGHMDMKSVLIVE</sequence>
<dbReference type="KEGG" id="pswu:SY83_20955"/>
<reference evidence="3 4" key="1">
    <citation type="submission" date="2015-01" db="EMBL/GenBank/DDBJ databases">
        <title>Paenibacillus swuensis/DY6/whole genome sequencing.</title>
        <authorList>
            <person name="Kim M.K."/>
            <person name="Srinivasan S."/>
            <person name="Lee J.-J."/>
        </authorList>
    </citation>
    <scope>NUCLEOTIDE SEQUENCE [LARGE SCALE GENOMIC DNA]</scope>
    <source>
        <strain evidence="3 4">DY6</strain>
    </source>
</reference>
<evidence type="ECO:0000256" key="1">
    <source>
        <dbReference type="SAM" id="SignalP"/>
    </source>
</evidence>